<reference evidence="3" key="1">
    <citation type="submission" date="2025-08" db="UniProtKB">
        <authorList>
            <consortium name="Ensembl"/>
        </authorList>
    </citation>
    <scope>IDENTIFICATION</scope>
</reference>
<dbReference type="GeneTree" id="ENSGT01100000263473"/>
<dbReference type="PANTHER" id="PTHR45784:SF3">
    <property type="entry name" value="C-TYPE LECTIN DOMAIN FAMILY 4 MEMBER K-LIKE-RELATED"/>
    <property type="match status" value="1"/>
</dbReference>
<dbReference type="Proteomes" id="UP000472277">
    <property type="component" value="Chromosome 19"/>
</dbReference>
<name>A0A673XDT5_SALTR</name>
<organism evidence="3 4">
    <name type="scientific">Salmo trutta</name>
    <name type="common">Brown trout</name>
    <dbReference type="NCBI Taxonomy" id="8032"/>
    <lineage>
        <taxon>Eukaryota</taxon>
        <taxon>Metazoa</taxon>
        <taxon>Chordata</taxon>
        <taxon>Craniata</taxon>
        <taxon>Vertebrata</taxon>
        <taxon>Euteleostomi</taxon>
        <taxon>Actinopterygii</taxon>
        <taxon>Neopterygii</taxon>
        <taxon>Teleostei</taxon>
        <taxon>Protacanthopterygii</taxon>
        <taxon>Salmoniformes</taxon>
        <taxon>Salmonidae</taxon>
        <taxon>Salmoninae</taxon>
        <taxon>Salmo</taxon>
    </lineage>
</organism>
<proteinExistence type="predicted"/>
<dbReference type="InParanoid" id="A0A673XDT5"/>
<keyword evidence="1" id="KW-1015">Disulfide bond</keyword>
<dbReference type="AlphaFoldDB" id="A0A673XDT5"/>
<dbReference type="SUPFAM" id="SSF56436">
    <property type="entry name" value="C-type lectin-like"/>
    <property type="match status" value="1"/>
</dbReference>
<dbReference type="Pfam" id="PF00059">
    <property type="entry name" value="Lectin_C"/>
    <property type="match status" value="1"/>
</dbReference>
<reference evidence="3" key="2">
    <citation type="submission" date="2025-09" db="UniProtKB">
        <authorList>
            <consortium name="Ensembl"/>
        </authorList>
    </citation>
    <scope>IDENTIFICATION</scope>
</reference>
<dbReference type="InterPro" id="IPR001304">
    <property type="entry name" value="C-type_lectin-like"/>
</dbReference>
<protein>
    <recommendedName>
        <fullName evidence="2">C-type lectin domain-containing protein</fullName>
    </recommendedName>
</protein>
<feature type="domain" description="C-type lectin" evidence="2">
    <location>
        <begin position="27"/>
        <end position="137"/>
    </location>
</feature>
<evidence type="ECO:0000313" key="3">
    <source>
        <dbReference type="Ensembl" id="ENSSTUP00000022375.1"/>
    </source>
</evidence>
<dbReference type="PROSITE" id="PS00615">
    <property type="entry name" value="C_TYPE_LECTIN_1"/>
    <property type="match status" value="1"/>
</dbReference>
<dbReference type="InterPro" id="IPR016186">
    <property type="entry name" value="C-type_lectin-like/link_sf"/>
</dbReference>
<dbReference type="SMART" id="SM00034">
    <property type="entry name" value="CLECT"/>
    <property type="match status" value="1"/>
</dbReference>
<dbReference type="Ensembl" id="ENSSTUT00000023492.1">
    <property type="protein sequence ID" value="ENSSTUP00000022375.1"/>
    <property type="gene ID" value="ENSSTUG00000009858.1"/>
</dbReference>
<sequence>MAVNTQHNVGLFSTGLSVLPSCLSHQFHFVDISKNWTEAQSYCRQNYTDLASIDDMADMNRLNNTIKAVLLTEPAWIGLYNTSWRWSLGDTELEREGFWDKSKGQPNNVKNNEFCVWMQNGSWHDANCGEQHNFVCYGEFLYQSAFSLSFLPSFCLSTSQTPNSLDSVQQIHILLKTFYFYQFIYGHVFVCLNLSLLEHVVIYLIPCFIPSVLSNRHKSH</sequence>
<keyword evidence="4" id="KW-1185">Reference proteome</keyword>
<dbReference type="PANTHER" id="PTHR45784">
    <property type="entry name" value="C-TYPE LECTIN DOMAIN FAMILY 20 MEMBER A-RELATED"/>
    <property type="match status" value="1"/>
</dbReference>
<evidence type="ECO:0000259" key="2">
    <source>
        <dbReference type="PROSITE" id="PS50041"/>
    </source>
</evidence>
<dbReference type="PROSITE" id="PS50041">
    <property type="entry name" value="C_TYPE_LECTIN_2"/>
    <property type="match status" value="1"/>
</dbReference>
<dbReference type="InterPro" id="IPR018378">
    <property type="entry name" value="C-type_lectin_CS"/>
</dbReference>
<accession>A0A673XDT5</accession>
<evidence type="ECO:0000256" key="1">
    <source>
        <dbReference type="ARBA" id="ARBA00023157"/>
    </source>
</evidence>
<dbReference type="InterPro" id="IPR016187">
    <property type="entry name" value="CTDL_fold"/>
</dbReference>
<evidence type="ECO:0000313" key="4">
    <source>
        <dbReference type="Proteomes" id="UP000472277"/>
    </source>
</evidence>
<dbReference type="Gene3D" id="3.10.100.10">
    <property type="entry name" value="Mannose-Binding Protein A, subunit A"/>
    <property type="match status" value="1"/>
</dbReference>